<evidence type="ECO:0000313" key="2">
    <source>
        <dbReference type="EMBL" id="EEA89402.1"/>
    </source>
</evidence>
<proteinExistence type="predicted"/>
<name>B6GE98_9ACTN</name>
<reference evidence="2 3" key="2">
    <citation type="submission" date="2008-10" db="EMBL/GenBank/DDBJ databases">
        <authorList>
            <person name="Fulton L."/>
            <person name="Clifton S."/>
            <person name="Fulton B."/>
            <person name="Xu J."/>
            <person name="Minx P."/>
            <person name="Pepin K.H."/>
            <person name="Johnson M."/>
            <person name="Thiruvilangam P."/>
            <person name="Bhonagiri V."/>
            <person name="Nash W.E."/>
            <person name="Mardis E.R."/>
            <person name="Wilson R.K."/>
        </authorList>
    </citation>
    <scope>NUCLEOTIDE SEQUENCE [LARGE SCALE GENOMIC DNA]</scope>
    <source>
        <strain evidence="2 3">DSM 13279</strain>
    </source>
</reference>
<gene>
    <name evidence="2" type="ORF">COLSTE_02435</name>
</gene>
<reference evidence="2 3" key="1">
    <citation type="submission" date="2008-10" db="EMBL/GenBank/DDBJ databases">
        <title>Draft genome sequence of Collinsella stercoris (DSM 13279).</title>
        <authorList>
            <person name="Sudarsanam P."/>
            <person name="Ley R."/>
            <person name="Guruge J."/>
            <person name="Turnbaugh P.J."/>
            <person name="Mahowald M."/>
            <person name="Liep D."/>
            <person name="Gordon J."/>
        </authorList>
    </citation>
    <scope>NUCLEOTIDE SEQUENCE [LARGE SCALE GENOMIC DNA]</scope>
    <source>
        <strain evidence="2 3">DSM 13279</strain>
    </source>
</reference>
<evidence type="ECO:0000313" key="3">
    <source>
        <dbReference type="Proteomes" id="UP000003560"/>
    </source>
</evidence>
<protein>
    <submittedName>
        <fullName evidence="2">Uncharacterized protein</fullName>
    </submittedName>
</protein>
<feature type="compositionally biased region" description="Low complexity" evidence="1">
    <location>
        <begin position="39"/>
        <end position="53"/>
    </location>
</feature>
<dbReference type="AlphaFoldDB" id="B6GE98"/>
<comment type="caution">
    <text evidence="2">The sequence shown here is derived from an EMBL/GenBank/DDBJ whole genome shotgun (WGS) entry which is preliminary data.</text>
</comment>
<evidence type="ECO:0000256" key="1">
    <source>
        <dbReference type="SAM" id="MobiDB-lite"/>
    </source>
</evidence>
<dbReference type="HOGENOM" id="CLU_3060497_0_0_11"/>
<accession>B6GE98</accession>
<dbReference type="Proteomes" id="UP000003560">
    <property type="component" value="Unassembled WGS sequence"/>
</dbReference>
<feature type="region of interest" description="Disordered" evidence="1">
    <location>
        <begin position="34"/>
        <end position="53"/>
    </location>
</feature>
<organism evidence="2 3">
    <name type="scientific">Collinsella stercoris DSM 13279</name>
    <dbReference type="NCBI Taxonomy" id="445975"/>
    <lineage>
        <taxon>Bacteria</taxon>
        <taxon>Bacillati</taxon>
        <taxon>Actinomycetota</taxon>
        <taxon>Coriobacteriia</taxon>
        <taxon>Coriobacteriales</taxon>
        <taxon>Coriobacteriaceae</taxon>
        <taxon>Collinsella</taxon>
    </lineage>
</organism>
<keyword evidence="3" id="KW-1185">Reference proteome</keyword>
<dbReference type="STRING" id="445975.COLSTE_02435"/>
<sequence>MRCSSVVSDARCTTGAVMAQSGLCRLRGAATGGVIHDAPPSMSRPRPSGRIAG</sequence>
<dbReference type="EMBL" id="ABXJ01000146">
    <property type="protein sequence ID" value="EEA89402.1"/>
    <property type="molecule type" value="Genomic_DNA"/>
</dbReference>